<dbReference type="OrthoDB" id="979507at2"/>
<feature type="domain" description="Sulfatase-modifying factor enzyme-like" evidence="2">
    <location>
        <begin position="11"/>
        <end position="168"/>
    </location>
</feature>
<evidence type="ECO:0000256" key="1">
    <source>
        <dbReference type="SAM" id="SignalP"/>
    </source>
</evidence>
<sequence>MKKIIVLLLIGNFGVLNAQNSIEIPPGTIQLNDSLFIDVSPVTNSTFTEYLTAKKVLKNKGYDSFSEFTKATNEKGFPIEMKVIFPPLLIDFYSNNNYLTELGYWSGYQFQYHPVLNVSKEQAINFCKWRTEMVSHLWKYDEKHALNKNQSDKINYRLATENELILAKTFFSNSNTIIEFKEKLLDIKLEKNATQFTIFPVKELTTSEKLFNFNSNYGFTGFRCICEIEK</sequence>
<proteinExistence type="predicted"/>
<dbReference type="InterPro" id="IPR016187">
    <property type="entry name" value="CTDL_fold"/>
</dbReference>
<reference evidence="3 4" key="1">
    <citation type="submission" date="2018-01" db="EMBL/GenBank/DDBJ databases">
        <authorList>
            <person name="Gaut B.S."/>
            <person name="Morton B.R."/>
            <person name="Clegg M.T."/>
            <person name="Duvall M.R."/>
        </authorList>
    </citation>
    <scope>NUCLEOTIDE SEQUENCE [LARGE SCALE GENOMIC DNA]</scope>
    <source>
        <strain evidence="3 4">HR-AY</strain>
    </source>
</reference>
<protein>
    <recommendedName>
        <fullName evidence="2">Sulfatase-modifying factor enzyme-like domain-containing protein</fullName>
    </recommendedName>
</protein>
<comment type="caution">
    <text evidence="3">The sequence shown here is derived from an EMBL/GenBank/DDBJ whole genome shotgun (WGS) entry which is preliminary data.</text>
</comment>
<feature type="signal peptide" evidence="1">
    <location>
        <begin position="1"/>
        <end position="18"/>
    </location>
</feature>
<keyword evidence="4" id="KW-1185">Reference proteome</keyword>
<name>A0A2S5AAL6_9FLAO</name>
<keyword evidence="1" id="KW-0732">Signal</keyword>
<dbReference type="RefSeq" id="WP_103806105.1">
    <property type="nucleotide sequence ID" value="NZ_PQVG01000005.1"/>
</dbReference>
<dbReference type="InterPro" id="IPR042095">
    <property type="entry name" value="SUMF_sf"/>
</dbReference>
<gene>
    <name evidence="3" type="ORF">C3L50_10385</name>
</gene>
<dbReference type="SUPFAM" id="SSF56436">
    <property type="entry name" value="C-type lectin-like"/>
    <property type="match status" value="1"/>
</dbReference>
<dbReference type="Pfam" id="PF03781">
    <property type="entry name" value="FGE-sulfatase"/>
    <property type="match status" value="1"/>
</dbReference>
<dbReference type="EMBL" id="PQVG01000005">
    <property type="protein sequence ID" value="POY39566.1"/>
    <property type="molecule type" value="Genomic_DNA"/>
</dbReference>
<feature type="chain" id="PRO_5015641659" description="Sulfatase-modifying factor enzyme-like domain-containing protein" evidence="1">
    <location>
        <begin position="19"/>
        <end position="230"/>
    </location>
</feature>
<dbReference type="Gene3D" id="3.90.1580.10">
    <property type="entry name" value="paralog of FGE (formylglycine-generating enzyme)"/>
    <property type="match status" value="1"/>
</dbReference>
<organism evidence="3 4">
    <name type="scientific">Flavobacterium alvei</name>
    <dbReference type="NCBI Taxonomy" id="2080416"/>
    <lineage>
        <taxon>Bacteria</taxon>
        <taxon>Pseudomonadati</taxon>
        <taxon>Bacteroidota</taxon>
        <taxon>Flavobacteriia</taxon>
        <taxon>Flavobacteriales</taxon>
        <taxon>Flavobacteriaceae</taxon>
        <taxon>Flavobacterium</taxon>
    </lineage>
</organism>
<evidence type="ECO:0000259" key="2">
    <source>
        <dbReference type="Pfam" id="PF03781"/>
    </source>
</evidence>
<evidence type="ECO:0000313" key="4">
    <source>
        <dbReference type="Proteomes" id="UP000237310"/>
    </source>
</evidence>
<dbReference type="AlphaFoldDB" id="A0A2S5AAL6"/>
<evidence type="ECO:0000313" key="3">
    <source>
        <dbReference type="EMBL" id="POY39566.1"/>
    </source>
</evidence>
<dbReference type="InterPro" id="IPR005532">
    <property type="entry name" value="SUMF_dom"/>
</dbReference>
<dbReference type="Proteomes" id="UP000237310">
    <property type="component" value="Unassembled WGS sequence"/>
</dbReference>
<accession>A0A2S5AAL6</accession>